<protein>
    <submittedName>
        <fullName evidence="7">Iron complex transport system substrate-binding protein</fullName>
    </submittedName>
</protein>
<reference evidence="7 8" key="1">
    <citation type="submission" date="2017-01" db="EMBL/GenBank/DDBJ databases">
        <authorList>
            <person name="Mah S.A."/>
            <person name="Swanson W.J."/>
            <person name="Moy G.W."/>
            <person name="Vacquier V.D."/>
        </authorList>
    </citation>
    <scope>NUCLEOTIDE SEQUENCE [LARGE SCALE GENOMIC DNA]</scope>
    <source>
        <strain evidence="7 8">DSM 11589</strain>
    </source>
</reference>
<dbReference type="Proteomes" id="UP000185678">
    <property type="component" value="Unassembled WGS sequence"/>
</dbReference>
<organism evidence="7 8">
    <name type="scientific">Insolitispirillum peregrinum</name>
    <dbReference type="NCBI Taxonomy" id="80876"/>
    <lineage>
        <taxon>Bacteria</taxon>
        <taxon>Pseudomonadati</taxon>
        <taxon>Pseudomonadota</taxon>
        <taxon>Alphaproteobacteria</taxon>
        <taxon>Rhodospirillales</taxon>
        <taxon>Novispirillaceae</taxon>
        <taxon>Insolitispirillum</taxon>
    </lineage>
</organism>
<dbReference type="CDD" id="cd01146">
    <property type="entry name" value="FhuD"/>
    <property type="match status" value="1"/>
</dbReference>
<name>A0A1N7PAL1_9PROT</name>
<dbReference type="PROSITE" id="PS50983">
    <property type="entry name" value="FE_B12_PBP"/>
    <property type="match status" value="1"/>
</dbReference>
<comment type="similarity">
    <text evidence="2">Belongs to the bacterial solute-binding protein 8 family.</text>
</comment>
<dbReference type="STRING" id="80876.SAMN05421779_106186"/>
<dbReference type="PANTHER" id="PTHR30532">
    <property type="entry name" value="IRON III DICITRATE-BINDING PERIPLASMIC PROTEIN"/>
    <property type="match status" value="1"/>
</dbReference>
<keyword evidence="4" id="KW-0408">Iron</keyword>
<dbReference type="SUPFAM" id="SSF53807">
    <property type="entry name" value="Helical backbone' metal receptor"/>
    <property type="match status" value="1"/>
</dbReference>
<proteinExistence type="inferred from homology"/>
<evidence type="ECO:0000256" key="3">
    <source>
        <dbReference type="ARBA" id="ARBA00022448"/>
    </source>
</evidence>
<dbReference type="EMBL" id="FTOA01000006">
    <property type="protein sequence ID" value="SIT07547.1"/>
    <property type="molecule type" value="Genomic_DNA"/>
</dbReference>
<dbReference type="OrthoDB" id="8370650at2"/>
<dbReference type="PANTHER" id="PTHR30532:SF1">
    <property type="entry name" value="IRON(3+)-HYDROXAMATE-BINDING PROTEIN FHUD"/>
    <property type="match status" value="1"/>
</dbReference>
<sequence>MACGVFVPRAIHALVLAVCLLLAPGSSLWAAEPARRIVSLDWGLTETLLALGVVPVAVADVPGYRGWVVEPALPEGVVDLGSRFEPNLEQLQQLKPDLILATPYQNPLKPLLERIAPVETIAIYEEDASGRDNGNHPLERAVAATRHLGSLTDRQSEAERLIADTDALFTAARQRLDAAGAEAHRPLYIATSVDERHVWLYARNSLFQDVFDRLGLSNAWQAETNFWGFSSAGYDELADAPEARLLLLRPLPSGVEASLARNPLWNALPFVRAQRVALIDPVLMFGTLPASGRFARLLVLTLTGAPL</sequence>
<evidence type="ECO:0000256" key="2">
    <source>
        <dbReference type="ARBA" id="ARBA00008814"/>
    </source>
</evidence>
<keyword evidence="3" id="KW-0813">Transport</keyword>
<accession>A0A1N7PAL1</accession>
<evidence type="ECO:0000313" key="8">
    <source>
        <dbReference type="Proteomes" id="UP000185678"/>
    </source>
</evidence>
<comment type="subcellular location">
    <subcellularLocation>
        <location evidence="1">Cell envelope</location>
    </subcellularLocation>
</comment>
<dbReference type="InterPro" id="IPR051313">
    <property type="entry name" value="Bact_iron-sidero_bind"/>
</dbReference>
<dbReference type="Gene3D" id="3.40.50.1980">
    <property type="entry name" value="Nitrogenase molybdenum iron protein domain"/>
    <property type="match status" value="2"/>
</dbReference>
<dbReference type="GO" id="GO:0030288">
    <property type="term" value="C:outer membrane-bounded periplasmic space"/>
    <property type="evidence" value="ECO:0007669"/>
    <property type="project" value="TreeGrafter"/>
</dbReference>
<keyword evidence="8" id="KW-1185">Reference proteome</keyword>
<dbReference type="GO" id="GO:1901678">
    <property type="term" value="P:iron coordination entity transport"/>
    <property type="evidence" value="ECO:0007669"/>
    <property type="project" value="UniProtKB-ARBA"/>
</dbReference>
<dbReference type="PRINTS" id="PR01715">
    <property type="entry name" value="FERRIBNDNGPP"/>
</dbReference>
<evidence type="ECO:0000256" key="5">
    <source>
        <dbReference type="ARBA" id="ARBA00022729"/>
    </source>
</evidence>
<dbReference type="RefSeq" id="WP_076401494.1">
    <property type="nucleotide sequence ID" value="NZ_FTOA01000006.1"/>
</dbReference>
<dbReference type="InterPro" id="IPR002491">
    <property type="entry name" value="ABC_transptr_periplasmic_BD"/>
</dbReference>
<evidence type="ECO:0000256" key="1">
    <source>
        <dbReference type="ARBA" id="ARBA00004196"/>
    </source>
</evidence>
<keyword evidence="4" id="KW-0410">Iron transport</keyword>
<keyword evidence="4" id="KW-0406">Ion transport</keyword>
<gene>
    <name evidence="7" type="ORF">SAMN05421779_106186</name>
</gene>
<dbReference type="Pfam" id="PF01497">
    <property type="entry name" value="Peripla_BP_2"/>
    <property type="match status" value="1"/>
</dbReference>
<dbReference type="AlphaFoldDB" id="A0A1N7PAL1"/>
<evidence type="ECO:0000256" key="4">
    <source>
        <dbReference type="ARBA" id="ARBA00022496"/>
    </source>
</evidence>
<keyword evidence="5" id="KW-0732">Signal</keyword>
<evidence type="ECO:0000259" key="6">
    <source>
        <dbReference type="PROSITE" id="PS50983"/>
    </source>
</evidence>
<feature type="domain" description="Fe/B12 periplasmic-binding" evidence="6">
    <location>
        <begin position="36"/>
        <end position="307"/>
    </location>
</feature>
<evidence type="ECO:0000313" key="7">
    <source>
        <dbReference type="EMBL" id="SIT07547.1"/>
    </source>
</evidence>